<dbReference type="InterPro" id="IPR005055">
    <property type="entry name" value="A10/PebIII"/>
</dbReference>
<feature type="chain" id="PRO_5003320309" evidence="1">
    <location>
        <begin position="22"/>
        <end position="121"/>
    </location>
</feature>
<dbReference type="InterPro" id="IPR036682">
    <property type="entry name" value="OS_D_A10/PebIII_sf"/>
</dbReference>
<accession>F4W9Y0</accession>
<keyword evidence="3" id="KW-1185">Reference proteome</keyword>
<name>F4W9Y0_ACREC</name>
<organism evidence="3">
    <name type="scientific">Acromyrmex echinatior</name>
    <name type="common">Panamanian leafcutter ant</name>
    <name type="synonym">Acromyrmex octospinosus echinatior</name>
    <dbReference type="NCBI Taxonomy" id="103372"/>
    <lineage>
        <taxon>Eukaryota</taxon>
        <taxon>Metazoa</taxon>
        <taxon>Ecdysozoa</taxon>
        <taxon>Arthropoda</taxon>
        <taxon>Hexapoda</taxon>
        <taxon>Insecta</taxon>
        <taxon>Pterygota</taxon>
        <taxon>Neoptera</taxon>
        <taxon>Endopterygota</taxon>
        <taxon>Hymenoptera</taxon>
        <taxon>Apocrita</taxon>
        <taxon>Aculeata</taxon>
        <taxon>Formicoidea</taxon>
        <taxon>Formicidae</taxon>
        <taxon>Myrmicinae</taxon>
        <taxon>Acromyrmex</taxon>
    </lineage>
</organism>
<dbReference type="PANTHER" id="PTHR11257:SF13">
    <property type="entry name" value="GEO07322P1"/>
    <property type="match status" value="1"/>
</dbReference>
<dbReference type="Gene3D" id="1.10.2080.10">
    <property type="entry name" value="Insect odorant-binding protein A10/Ejaculatory bulb-specific protein 3"/>
    <property type="match status" value="1"/>
</dbReference>
<dbReference type="AlphaFoldDB" id="F4W9Y0"/>
<dbReference type="Proteomes" id="UP000007755">
    <property type="component" value="Unassembled WGS sequence"/>
</dbReference>
<feature type="signal peptide" evidence="1">
    <location>
        <begin position="1"/>
        <end position="21"/>
    </location>
</feature>
<dbReference type="SUPFAM" id="SSF100910">
    <property type="entry name" value="Chemosensory protein Csp2"/>
    <property type="match status" value="1"/>
</dbReference>
<dbReference type="OrthoDB" id="7548607at2759"/>
<reference evidence="2" key="1">
    <citation type="submission" date="2011-02" db="EMBL/GenBank/DDBJ databases">
        <title>The genome of the leaf-cutting ant Acromyrmex echinatior suggests key adaptations to social evolution and fungus farming.</title>
        <authorList>
            <person name="Nygaard S."/>
            <person name="Zhang G."/>
        </authorList>
    </citation>
    <scope>NUCLEOTIDE SEQUENCE</scope>
</reference>
<evidence type="ECO:0000256" key="1">
    <source>
        <dbReference type="SAM" id="SignalP"/>
    </source>
</evidence>
<keyword evidence="1" id="KW-0732">Signal</keyword>
<sequence length="121" mass="14262">MSLLSRIVLIIAMNVLLYVHAEEYYTDEFDNAVDMDAILRNDTERMEYHKCYMNTGPCTPIQKTFTGTYVRLISCERCKKCTEKQKKMLSSVVNWYKKNDPDMWQLIVAKSVEDMKKKTTQ</sequence>
<dbReference type="EMBL" id="GL888033">
    <property type="protein sequence ID" value="EGI69116.1"/>
    <property type="molecule type" value="Genomic_DNA"/>
</dbReference>
<gene>
    <name evidence="2" type="ORF">G5I_02288</name>
</gene>
<evidence type="ECO:0000313" key="2">
    <source>
        <dbReference type="EMBL" id="EGI69116.1"/>
    </source>
</evidence>
<dbReference type="PANTHER" id="PTHR11257">
    <property type="entry name" value="CHEMOSENSORY PROTEIN-RELATED"/>
    <property type="match status" value="1"/>
</dbReference>
<dbReference type="Pfam" id="PF03392">
    <property type="entry name" value="OS-D"/>
    <property type="match status" value="1"/>
</dbReference>
<protein>
    <submittedName>
        <fullName evidence="2">Ejaculatory bulb-specific protein 3</fullName>
    </submittedName>
</protein>
<proteinExistence type="predicted"/>
<dbReference type="InParanoid" id="F4W9Y0"/>
<evidence type="ECO:0000313" key="3">
    <source>
        <dbReference type="Proteomes" id="UP000007755"/>
    </source>
</evidence>